<accession>A0A0A9DQH2</accession>
<evidence type="ECO:0000313" key="1">
    <source>
        <dbReference type="EMBL" id="JAD90031.1"/>
    </source>
</evidence>
<dbReference type="EMBL" id="GBRH01207864">
    <property type="protein sequence ID" value="JAD90031.1"/>
    <property type="molecule type" value="Transcribed_RNA"/>
</dbReference>
<protein>
    <submittedName>
        <fullName evidence="1">Uncharacterized protein</fullName>
    </submittedName>
</protein>
<reference evidence="1" key="2">
    <citation type="journal article" date="2015" name="Data Brief">
        <title>Shoot transcriptome of the giant reed, Arundo donax.</title>
        <authorList>
            <person name="Barrero R.A."/>
            <person name="Guerrero F.D."/>
            <person name="Moolhuijzen P."/>
            <person name="Goolsby J.A."/>
            <person name="Tidwell J."/>
            <person name="Bellgard S.E."/>
            <person name="Bellgard M.I."/>
        </authorList>
    </citation>
    <scope>NUCLEOTIDE SEQUENCE</scope>
    <source>
        <tissue evidence="1">Shoot tissue taken approximately 20 cm above the soil surface</tissue>
    </source>
</reference>
<dbReference type="AlphaFoldDB" id="A0A0A9DQH2"/>
<proteinExistence type="predicted"/>
<name>A0A0A9DQH2_ARUDO</name>
<sequence>MAQFRVQIRIHQQMLHLIHLRMKTQGKQNQNVRQYGFSFSTAYRRSFTTAFWL</sequence>
<reference evidence="1" key="1">
    <citation type="submission" date="2014-09" db="EMBL/GenBank/DDBJ databases">
        <authorList>
            <person name="Magalhaes I.L.F."/>
            <person name="Oliveira U."/>
            <person name="Santos F.R."/>
            <person name="Vidigal T.H.D.A."/>
            <person name="Brescovit A.D."/>
            <person name="Santos A.J."/>
        </authorList>
    </citation>
    <scope>NUCLEOTIDE SEQUENCE</scope>
    <source>
        <tissue evidence="1">Shoot tissue taken approximately 20 cm above the soil surface</tissue>
    </source>
</reference>
<organism evidence="1">
    <name type="scientific">Arundo donax</name>
    <name type="common">Giant reed</name>
    <name type="synonym">Donax arundinaceus</name>
    <dbReference type="NCBI Taxonomy" id="35708"/>
    <lineage>
        <taxon>Eukaryota</taxon>
        <taxon>Viridiplantae</taxon>
        <taxon>Streptophyta</taxon>
        <taxon>Embryophyta</taxon>
        <taxon>Tracheophyta</taxon>
        <taxon>Spermatophyta</taxon>
        <taxon>Magnoliopsida</taxon>
        <taxon>Liliopsida</taxon>
        <taxon>Poales</taxon>
        <taxon>Poaceae</taxon>
        <taxon>PACMAD clade</taxon>
        <taxon>Arundinoideae</taxon>
        <taxon>Arundineae</taxon>
        <taxon>Arundo</taxon>
    </lineage>
</organism>